<evidence type="ECO:0000313" key="3">
    <source>
        <dbReference type="Proteomes" id="UP000249723"/>
    </source>
</evidence>
<protein>
    <submittedName>
        <fullName evidence="2">BZ3500_MvSof-1268-A1-R1_Chr1-1g01235 protein</fullName>
    </submittedName>
</protein>
<evidence type="ECO:0000256" key="1">
    <source>
        <dbReference type="SAM" id="SignalP"/>
    </source>
</evidence>
<sequence length="522" mass="55867">MKLLPCLYAVVALPLVQLVASAPERYAGGAVQGLRVEARATVNVTLQCFNNQFRDPKSALDFRCINKFAEDDHKRTRTSCSQGMYILHRRVRTKCCNVHLQAADCMLESSFYSMYGTPNGKRCAAPRCQSGQWPGDLGELCVPCPDPLALKCSIKGVSTACRRGLLRNGICALVTCTGATYPSELGKLCLRCPDKWALTCNATGSSSCRTAAPCRMERLECCSDVRATSCVSKWEPLSCQIGYEVKNGICVAITCTLPNVMSRDGQCRHVARVTLCRNDITDHNTHLVRPGTGCCRDPYAAECSSRTNSTSCVTGYIAVNGVCITSNCTLPSILAQDGIGYCRDPYAASCSDRFASTSCVAGYMLVGKACQQMRCPPPGISADDNGGCCTDPHASACWNIGQPSACNPGWEYLGGGWCTEIYCQAPNPVLAENGAGCCSDALATSCSDPNTPTECVFGHKVINNACTAVVTCIEPNPVYSADGTGCCVNELATACSTPTFTTACKGWYIARTDGKCYKTHPY</sequence>
<keyword evidence="3" id="KW-1185">Reference proteome</keyword>
<name>A0A2X0ME75_9BASI</name>
<keyword evidence="1" id="KW-0732">Signal</keyword>
<dbReference type="AlphaFoldDB" id="A0A2X0ME75"/>
<reference evidence="3" key="1">
    <citation type="submission" date="2016-10" db="EMBL/GenBank/DDBJ databases">
        <authorList>
            <person name="Jeantristanb JTB J.-T."/>
            <person name="Ricardo R."/>
        </authorList>
    </citation>
    <scope>NUCLEOTIDE SEQUENCE [LARGE SCALE GENOMIC DNA]</scope>
</reference>
<feature type="signal peptide" evidence="1">
    <location>
        <begin position="1"/>
        <end position="21"/>
    </location>
</feature>
<proteinExistence type="predicted"/>
<feature type="chain" id="PRO_5030060344" evidence="1">
    <location>
        <begin position="22"/>
        <end position="522"/>
    </location>
</feature>
<dbReference type="Proteomes" id="UP000249723">
    <property type="component" value="Unassembled WGS sequence"/>
</dbReference>
<dbReference type="EMBL" id="FMWP01000013">
    <property type="protein sequence ID" value="SCZ89525.1"/>
    <property type="molecule type" value="Genomic_DNA"/>
</dbReference>
<evidence type="ECO:0000313" key="2">
    <source>
        <dbReference type="EMBL" id="SCZ89525.1"/>
    </source>
</evidence>
<accession>A0A2X0ME75</accession>
<gene>
    <name evidence="2" type="ORF">BZ3500_MVSOF-1268-A1-R1_CHR1-1G01235</name>
</gene>
<dbReference type="OrthoDB" id="7250310at2759"/>
<organism evidence="2 3">
    <name type="scientific">Microbotryum saponariae</name>
    <dbReference type="NCBI Taxonomy" id="289078"/>
    <lineage>
        <taxon>Eukaryota</taxon>
        <taxon>Fungi</taxon>
        <taxon>Dikarya</taxon>
        <taxon>Basidiomycota</taxon>
        <taxon>Pucciniomycotina</taxon>
        <taxon>Microbotryomycetes</taxon>
        <taxon>Microbotryales</taxon>
        <taxon>Microbotryaceae</taxon>
        <taxon>Microbotryum</taxon>
    </lineage>
</organism>